<keyword evidence="1" id="KW-0812">Transmembrane</keyword>
<feature type="transmembrane region" description="Helical" evidence="1">
    <location>
        <begin position="77"/>
        <end position="97"/>
    </location>
</feature>
<evidence type="ECO:0000313" key="3">
    <source>
        <dbReference type="Proteomes" id="UP001229421"/>
    </source>
</evidence>
<dbReference type="Proteomes" id="UP001229421">
    <property type="component" value="Unassembled WGS sequence"/>
</dbReference>
<organism evidence="2 3">
    <name type="scientific">Tagetes erecta</name>
    <name type="common">African marigold</name>
    <dbReference type="NCBI Taxonomy" id="13708"/>
    <lineage>
        <taxon>Eukaryota</taxon>
        <taxon>Viridiplantae</taxon>
        <taxon>Streptophyta</taxon>
        <taxon>Embryophyta</taxon>
        <taxon>Tracheophyta</taxon>
        <taxon>Spermatophyta</taxon>
        <taxon>Magnoliopsida</taxon>
        <taxon>eudicotyledons</taxon>
        <taxon>Gunneridae</taxon>
        <taxon>Pentapetalae</taxon>
        <taxon>asterids</taxon>
        <taxon>campanulids</taxon>
        <taxon>Asterales</taxon>
        <taxon>Asteraceae</taxon>
        <taxon>Asteroideae</taxon>
        <taxon>Heliantheae alliance</taxon>
        <taxon>Tageteae</taxon>
        <taxon>Tagetes</taxon>
    </lineage>
</organism>
<protein>
    <submittedName>
        <fullName evidence="2">Uncharacterized protein</fullName>
    </submittedName>
</protein>
<proteinExistence type="predicted"/>
<evidence type="ECO:0000256" key="1">
    <source>
        <dbReference type="SAM" id="Phobius"/>
    </source>
</evidence>
<dbReference type="EMBL" id="JAUHHV010000005">
    <property type="protein sequence ID" value="KAK1423251.1"/>
    <property type="molecule type" value="Genomic_DNA"/>
</dbReference>
<feature type="transmembrane region" description="Helical" evidence="1">
    <location>
        <begin position="37"/>
        <end position="65"/>
    </location>
</feature>
<accession>A0AAD8KLE0</accession>
<gene>
    <name evidence="2" type="ORF">QVD17_18548</name>
</gene>
<comment type="caution">
    <text evidence="2">The sequence shown here is derived from an EMBL/GenBank/DDBJ whole genome shotgun (WGS) entry which is preliminary data.</text>
</comment>
<keyword evidence="1" id="KW-1133">Transmembrane helix</keyword>
<dbReference type="AlphaFoldDB" id="A0AAD8KLE0"/>
<reference evidence="2" key="1">
    <citation type="journal article" date="2023" name="bioRxiv">
        <title>Improved chromosome-level genome assembly for marigold (Tagetes erecta).</title>
        <authorList>
            <person name="Jiang F."/>
            <person name="Yuan L."/>
            <person name="Wang S."/>
            <person name="Wang H."/>
            <person name="Xu D."/>
            <person name="Wang A."/>
            <person name="Fan W."/>
        </authorList>
    </citation>
    <scope>NUCLEOTIDE SEQUENCE</scope>
    <source>
        <strain evidence="2">WSJ</strain>
        <tissue evidence="2">Leaf</tissue>
    </source>
</reference>
<keyword evidence="1" id="KW-0472">Membrane</keyword>
<evidence type="ECO:0000313" key="2">
    <source>
        <dbReference type="EMBL" id="KAK1423251.1"/>
    </source>
</evidence>
<sequence>MSLNLIIRVLQGMAKGFQFFTMFSIEMAGCQIEREILFIYLFIYSISQFSYGLEPKIAFFFFSYFSLILDHFQDAIIHPPFLFSCIFIIDSVLIILLHQPSRLTSSEVQDLVD</sequence>
<keyword evidence="3" id="KW-1185">Reference proteome</keyword>
<name>A0AAD8KLE0_TARER</name>